<dbReference type="InterPro" id="IPR037185">
    <property type="entry name" value="EmrE-like"/>
</dbReference>
<feature type="transmembrane region" description="Helical" evidence="1">
    <location>
        <begin position="55"/>
        <end position="74"/>
    </location>
</feature>
<keyword evidence="1" id="KW-0812">Transmembrane</keyword>
<keyword evidence="4" id="KW-1185">Reference proteome</keyword>
<feature type="transmembrane region" description="Helical" evidence="1">
    <location>
        <begin position="31"/>
        <end position="49"/>
    </location>
</feature>
<keyword evidence="1" id="KW-0472">Membrane</keyword>
<evidence type="ECO:0000259" key="2">
    <source>
        <dbReference type="Pfam" id="PF00892"/>
    </source>
</evidence>
<feature type="transmembrane region" description="Helical" evidence="1">
    <location>
        <begin position="258"/>
        <end position="277"/>
    </location>
</feature>
<feature type="transmembrane region" description="Helical" evidence="1">
    <location>
        <begin position="95"/>
        <end position="112"/>
    </location>
</feature>
<feature type="domain" description="EamA" evidence="2">
    <location>
        <begin position="51"/>
        <end position="161"/>
    </location>
</feature>
<comment type="caution">
    <text evidence="3">The sequence shown here is derived from an EMBL/GenBank/DDBJ whole genome shotgun (WGS) entry which is preliminary data.</text>
</comment>
<feature type="transmembrane region" description="Helical" evidence="1">
    <location>
        <begin position="283"/>
        <end position="302"/>
    </location>
</feature>
<feature type="transmembrane region" description="Helical" evidence="1">
    <location>
        <begin position="145"/>
        <end position="164"/>
    </location>
</feature>
<dbReference type="InterPro" id="IPR000620">
    <property type="entry name" value="EamA_dom"/>
</dbReference>
<evidence type="ECO:0000313" key="3">
    <source>
        <dbReference type="EMBL" id="ENO15017.2"/>
    </source>
</evidence>
<proteinExistence type="predicted"/>
<evidence type="ECO:0000256" key="1">
    <source>
        <dbReference type="SAM" id="Phobius"/>
    </source>
</evidence>
<dbReference type="eggNOG" id="COG0697">
    <property type="taxonomic scope" value="Bacteria"/>
</dbReference>
<name>N6WVE8_9GAMM</name>
<protein>
    <submittedName>
        <fullName evidence="3">DMT family transporter</fullName>
    </submittedName>
</protein>
<dbReference type="OrthoDB" id="5192439at2"/>
<feature type="transmembrane region" description="Helical" evidence="1">
    <location>
        <begin position="202"/>
        <end position="222"/>
    </location>
</feature>
<dbReference type="PATRIC" id="fig|626887.3.peg.1330"/>
<dbReference type="Pfam" id="PF00892">
    <property type="entry name" value="EamA"/>
    <property type="match status" value="2"/>
</dbReference>
<keyword evidence="1" id="KW-1133">Transmembrane helix</keyword>
<dbReference type="GO" id="GO:0016020">
    <property type="term" value="C:membrane"/>
    <property type="evidence" value="ECO:0007669"/>
    <property type="project" value="InterPro"/>
</dbReference>
<dbReference type="SUPFAM" id="SSF103481">
    <property type="entry name" value="Multidrug resistance efflux transporter EmrE"/>
    <property type="match status" value="2"/>
</dbReference>
<dbReference type="PANTHER" id="PTHR22911">
    <property type="entry name" value="ACYL-MALONYL CONDENSING ENZYME-RELATED"/>
    <property type="match status" value="1"/>
</dbReference>
<feature type="transmembrane region" description="Helical" evidence="1">
    <location>
        <begin position="118"/>
        <end position="138"/>
    </location>
</feature>
<feature type="transmembrane region" description="Helical" evidence="1">
    <location>
        <begin position="170"/>
        <end position="190"/>
    </location>
</feature>
<evidence type="ECO:0000313" key="4">
    <source>
        <dbReference type="Proteomes" id="UP000013165"/>
    </source>
</evidence>
<dbReference type="AlphaFoldDB" id="N6WVE8"/>
<accession>N6WVE8</accession>
<reference evidence="3 4" key="1">
    <citation type="journal article" date="2013" name="Genome Announc.">
        <title>Genome Sequence of the Polycyclic Aromatic Hydrocarbon-Degrading Bacterium Strain Marinobacter nanhaiticus D15-8WT.</title>
        <authorList>
            <person name="Cui Z."/>
            <person name="Gao W."/>
            <person name="Li Q."/>
            <person name="Xu G."/>
            <person name="Zheng L."/>
        </authorList>
    </citation>
    <scope>NUCLEOTIDE SEQUENCE [LARGE SCALE GENOMIC DNA]</scope>
    <source>
        <strain evidence="3 4">D15-8W</strain>
    </source>
</reference>
<gene>
    <name evidence="3" type="ORF">J057_06701</name>
</gene>
<organism evidence="3 4">
    <name type="scientific">Marinobacter nanhaiticus D15-8W</name>
    <dbReference type="NCBI Taxonomy" id="626887"/>
    <lineage>
        <taxon>Bacteria</taxon>
        <taxon>Pseudomonadati</taxon>
        <taxon>Pseudomonadota</taxon>
        <taxon>Gammaproteobacteria</taxon>
        <taxon>Pseudomonadales</taxon>
        <taxon>Marinobacteraceae</taxon>
        <taxon>Marinobacter</taxon>
    </lineage>
</organism>
<feature type="domain" description="EamA" evidence="2">
    <location>
        <begin position="173"/>
        <end position="298"/>
    </location>
</feature>
<sequence length="319" mass="34068">MKGTARETDTRTAGVSVSTDQAELHKTRLKGFMIAGLGVLLLSPDALLVKSTSVTPVTFLFWRGLLLALAFAVINGIRYRSRLIPEMRACGRRGLYCGLAFAGSTLGFVTGMKNTAAGNVLVILNTAPVIAALLAWAIWRERLPLRTWVLILVCISGATLMAVGEMGKGQPLGLVMAGVAAFSLASNLAVARSRPHADMSLMLIFGALLICIVAAFFGGAQWPGWRDFGFIVLLCVGFLPGASILIQTGPRYIPAAEVSLLLLLETVLGTLLVWYFLGELPGPLAFAGGAIILSALAINGFIEDRRQRRRARETLAEQA</sequence>
<feature type="transmembrane region" description="Helical" evidence="1">
    <location>
        <begin position="228"/>
        <end position="246"/>
    </location>
</feature>
<dbReference type="STRING" id="626887.J057_06701"/>
<dbReference type="Proteomes" id="UP000013165">
    <property type="component" value="Unassembled WGS sequence"/>
</dbReference>
<dbReference type="EMBL" id="APLQ01000011">
    <property type="protein sequence ID" value="ENO15017.2"/>
    <property type="molecule type" value="Genomic_DNA"/>
</dbReference>
<dbReference type="HOGENOM" id="CLU_033863_17_1_6"/>